<keyword evidence="6 9" id="KW-0378">Hydrolase</keyword>
<keyword evidence="11" id="KW-1185">Reference proteome</keyword>
<keyword evidence="5 9" id="KW-0255">Endonuclease</keyword>
<comment type="function">
    <text evidence="9">CRISPR (clustered regularly interspaced short palindromic repeat), is an adaptive immune system that provides protection against mobile genetic elements (viruses, transposable elements and conjugative plasmids). CRISPR clusters contain sequences complementary to antecedent mobile elements and target invading nucleic acids. CRISPR clusters are transcribed and processed into CRISPR RNA (crRNA). Functions as a ssRNA-specific endoribonuclease. Involved in the integration of spacer DNA into the CRISPR cassette.</text>
</comment>
<dbReference type="Proteomes" id="UP000199556">
    <property type="component" value="Unassembled WGS sequence"/>
</dbReference>
<dbReference type="HAMAP" id="MF_01471">
    <property type="entry name" value="Cas2"/>
    <property type="match status" value="1"/>
</dbReference>
<evidence type="ECO:0000256" key="9">
    <source>
        <dbReference type="HAMAP-Rule" id="MF_01471"/>
    </source>
</evidence>
<evidence type="ECO:0000256" key="7">
    <source>
        <dbReference type="ARBA" id="ARBA00022842"/>
    </source>
</evidence>
<dbReference type="AlphaFoldDB" id="A0A1I4RPG1"/>
<dbReference type="Pfam" id="PF09827">
    <property type="entry name" value="CRISPR_Cas2"/>
    <property type="match status" value="1"/>
</dbReference>
<keyword evidence="4 9" id="KW-0479">Metal-binding</keyword>
<keyword evidence="8 9" id="KW-0051">Antiviral defense</keyword>
<evidence type="ECO:0000256" key="3">
    <source>
        <dbReference type="ARBA" id="ARBA00022722"/>
    </source>
</evidence>
<evidence type="ECO:0000256" key="8">
    <source>
        <dbReference type="ARBA" id="ARBA00023118"/>
    </source>
</evidence>
<comment type="similarity">
    <text evidence="2 9">Belongs to the CRISPR-associated endoribonuclease Cas2 protein family.</text>
</comment>
<feature type="binding site" evidence="9">
    <location>
        <position position="14"/>
    </location>
    <ligand>
        <name>Mg(2+)</name>
        <dbReference type="ChEBI" id="CHEBI:18420"/>
        <note>catalytic</note>
    </ligand>
</feature>
<dbReference type="InterPro" id="IPR021127">
    <property type="entry name" value="CRISPR_associated_Cas2"/>
</dbReference>
<evidence type="ECO:0000256" key="1">
    <source>
        <dbReference type="ARBA" id="ARBA00001946"/>
    </source>
</evidence>
<proteinExistence type="inferred from homology"/>
<dbReference type="EC" id="3.1.-.-" evidence="9"/>
<dbReference type="PANTHER" id="PTHR34405">
    <property type="entry name" value="CRISPR-ASSOCIATED ENDORIBONUCLEASE CAS2"/>
    <property type="match status" value="1"/>
</dbReference>
<gene>
    <name evidence="9" type="primary">cas2</name>
    <name evidence="10" type="ORF">SAMN05421721_1091</name>
</gene>
<dbReference type="GO" id="GO:0051607">
    <property type="term" value="P:defense response to virus"/>
    <property type="evidence" value="ECO:0007669"/>
    <property type="project" value="UniProtKB-UniRule"/>
</dbReference>
<dbReference type="GO" id="GO:0043571">
    <property type="term" value="P:maintenance of CRISPR repeat elements"/>
    <property type="evidence" value="ECO:0007669"/>
    <property type="project" value="UniProtKB-UniRule"/>
</dbReference>
<dbReference type="STRING" id="195064.SAMN05421721_1091"/>
<dbReference type="CDD" id="cd09725">
    <property type="entry name" value="Cas2_I_II_III"/>
    <property type="match status" value="1"/>
</dbReference>
<dbReference type="RefSeq" id="WP_090485498.1">
    <property type="nucleotide sequence ID" value="NZ_FOUO01000009.1"/>
</dbReference>
<name>A0A1I4RPG1_ECTMO</name>
<keyword evidence="3 9" id="KW-0540">Nuclease</keyword>
<evidence type="ECO:0000256" key="2">
    <source>
        <dbReference type="ARBA" id="ARBA00009959"/>
    </source>
</evidence>
<sequence>MSVTAQKEWIICYDIRDPKRLTRVHRFLKGHGQPVQYSVFYYEGHTGQLGRLLQDLEELIDPRRDDVRAYPIPRPMEVHTLGRGSLPDDVELHSDKAPGLALFLQGQHKT</sequence>
<dbReference type="NCBIfam" id="TIGR01573">
    <property type="entry name" value="cas2"/>
    <property type="match status" value="1"/>
</dbReference>
<evidence type="ECO:0000313" key="10">
    <source>
        <dbReference type="EMBL" id="SFM54088.1"/>
    </source>
</evidence>
<organism evidence="10 11">
    <name type="scientific">Ectothiorhodospira mobilis</name>
    <dbReference type="NCBI Taxonomy" id="195064"/>
    <lineage>
        <taxon>Bacteria</taxon>
        <taxon>Pseudomonadati</taxon>
        <taxon>Pseudomonadota</taxon>
        <taxon>Gammaproteobacteria</taxon>
        <taxon>Chromatiales</taxon>
        <taxon>Ectothiorhodospiraceae</taxon>
        <taxon>Ectothiorhodospira</taxon>
    </lineage>
</organism>
<evidence type="ECO:0000313" key="11">
    <source>
        <dbReference type="Proteomes" id="UP000199556"/>
    </source>
</evidence>
<comment type="subunit">
    <text evidence="9">Homodimer, forms a heterotetramer with a Cas1 homodimer.</text>
</comment>
<reference evidence="10 11" key="1">
    <citation type="submission" date="2016-10" db="EMBL/GenBank/DDBJ databases">
        <authorList>
            <person name="de Groot N.N."/>
        </authorList>
    </citation>
    <scope>NUCLEOTIDE SEQUENCE [LARGE SCALE GENOMIC DNA]</scope>
    <source>
        <strain evidence="10 11">DSM 4180</strain>
    </source>
</reference>
<evidence type="ECO:0000256" key="4">
    <source>
        <dbReference type="ARBA" id="ARBA00022723"/>
    </source>
</evidence>
<dbReference type="GO" id="GO:0004521">
    <property type="term" value="F:RNA endonuclease activity"/>
    <property type="evidence" value="ECO:0007669"/>
    <property type="project" value="InterPro"/>
</dbReference>
<accession>A0A1I4RPG1</accession>
<dbReference type="GO" id="GO:0046872">
    <property type="term" value="F:metal ion binding"/>
    <property type="evidence" value="ECO:0007669"/>
    <property type="project" value="UniProtKB-UniRule"/>
</dbReference>
<dbReference type="PANTHER" id="PTHR34405:SF3">
    <property type="entry name" value="CRISPR-ASSOCIATED ENDORIBONUCLEASE CAS2 3"/>
    <property type="match status" value="1"/>
</dbReference>
<dbReference type="InterPro" id="IPR019199">
    <property type="entry name" value="Virulence_VapD/CRISPR_Cas2"/>
</dbReference>
<dbReference type="SUPFAM" id="SSF143430">
    <property type="entry name" value="TTP0101/SSO1404-like"/>
    <property type="match status" value="1"/>
</dbReference>
<dbReference type="Gene3D" id="3.30.70.240">
    <property type="match status" value="1"/>
</dbReference>
<comment type="cofactor">
    <cofactor evidence="1 9">
        <name>Mg(2+)</name>
        <dbReference type="ChEBI" id="CHEBI:18420"/>
    </cofactor>
</comment>
<protein>
    <recommendedName>
        <fullName evidence="9">CRISPR-associated endoribonuclease Cas2</fullName>
        <ecNumber evidence="9">3.1.-.-</ecNumber>
    </recommendedName>
</protein>
<dbReference type="EMBL" id="FOUO01000009">
    <property type="protein sequence ID" value="SFM54088.1"/>
    <property type="molecule type" value="Genomic_DNA"/>
</dbReference>
<evidence type="ECO:0000256" key="6">
    <source>
        <dbReference type="ARBA" id="ARBA00022801"/>
    </source>
</evidence>
<dbReference type="GO" id="GO:0016787">
    <property type="term" value="F:hydrolase activity"/>
    <property type="evidence" value="ECO:0007669"/>
    <property type="project" value="UniProtKB-KW"/>
</dbReference>
<evidence type="ECO:0000256" key="5">
    <source>
        <dbReference type="ARBA" id="ARBA00022759"/>
    </source>
</evidence>
<dbReference type="OrthoDB" id="9798176at2"/>
<keyword evidence="7 9" id="KW-0460">Magnesium</keyword>